<dbReference type="KEGG" id="maqu:Maq22A_1p35550"/>
<feature type="region of interest" description="Disordered" evidence="1">
    <location>
        <begin position="53"/>
        <end position="80"/>
    </location>
</feature>
<geneLocation type="plasmid" evidence="4">
    <name>pMaq22A_1p DNA</name>
</geneLocation>
<dbReference type="Proteomes" id="UP000061432">
    <property type="component" value="Plasmid pMaq22A_1p"/>
</dbReference>
<evidence type="ECO:0000256" key="1">
    <source>
        <dbReference type="SAM" id="MobiDB-lite"/>
    </source>
</evidence>
<dbReference type="PATRIC" id="fig|270351.10.peg.6411"/>
<organism evidence="3 4">
    <name type="scientific">Methylobacterium aquaticum</name>
    <dbReference type="NCBI Taxonomy" id="270351"/>
    <lineage>
        <taxon>Bacteria</taxon>
        <taxon>Pseudomonadati</taxon>
        <taxon>Pseudomonadota</taxon>
        <taxon>Alphaproteobacteria</taxon>
        <taxon>Hyphomicrobiales</taxon>
        <taxon>Methylobacteriaceae</taxon>
        <taxon>Methylobacterium</taxon>
    </lineage>
</organism>
<accession>A0A0C6F986</accession>
<sequence length="80" mass="8730">MPRLLQVGLLMVAAAGFGSAAGPARALDEVGIGHADHHGAERHGHIIERRETHGHRGEAVHREEHHEVVREGGHHGEERH</sequence>
<reference evidence="4" key="2">
    <citation type="submission" date="2015-01" db="EMBL/GenBank/DDBJ databases">
        <title>Complete genome sequence of Methylobacterium aquaticum strain 22A.</title>
        <authorList>
            <person name="Tani A."/>
            <person name="Ogura Y."/>
            <person name="Hayashi T."/>
        </authorList>
    </citation>
    <scope>NUCLEOTIDE SEQUENCE [LARGE SCALE GENOMIC DNA]</scope>
    <source>
        <strain evidence="4">MA-22A</strain>
        <plasmid evidence="4">Plasmid pMaq22A_1p DNA</plasmid>
    </source>
</reference>
<keyword evidence="3" id="KW-0614">Plasmid</keyword>
<evidence type="ECO:0000313" key="4">
    <source>
        <dbReference type="Proteomes" id="UP000061432"/>
    </source>
</evidence>
<evidence type="ECO:0000313" key="3">
    <source>
        <dbReference type="EMBL" id="BAQ49341.1"/>
    </source>
</evidence>
<dbReference type="AlphaFoldDB" id="A0A0C6F986"/>
<dbReference type="EMBL" id="AP014705">
    <property type="protein sequence ID" value="BAQ49341.1"/>
    <property type="molecule type" value="Genomic_DNA"/>
</dbReference>
<keyword evidence="2" id="KW-0732">Signal</keyword>
<gene>
    <name evidence="3" type="ORF">Maq22A_1p35550</name>
</gene>
<proteinExistence type="predicted"/>
<feature type="chain" id="PRO_5002199646" evidence="2">
    <location>
        <begin position="21"/>
        <end position="80"/>
    </location>
</feature>
<feature type="signal peptide" evidence="2">
    <location>
        <begin position="1"/>
        <end position="20"/>
    </location>
</feature>
<evidence type="ECO:0000256" key="2">
    <source>
        <dbReference type="SAM" id="SignalP"/>
    </source>
</evidence>
<protein>
    <submittedName>
        <fullName evidence="3">Uncharacterized protein</fullName>
    </submittedName>
</protein>
<reference evidence="3 4" key="1">
    <citation type="journal article" date="2015" name="Genome Announc.">
        <title>Complete Genome Sequence of Methylobacterium aquaticum Strain 22A, Isolated from Racomitrium japonicum Moss.</title>
        <authorList>
            <person name="Tani A."/>
            <person name="Ogura Y."/>
            <person name="Hayashi T."/>
            <person name="Kimbara K."/>
        </authorList>
    </citation>
    <scope>NUCLEOTIDE SEQUENCE [LARGE SCALE GENOMIC DNA]</scope>
    <source>
        <strain evidence="3 4">MA-22A</strain>
        <plasmid evidence="4">Plasmid pMaq22A_1p DNA</plasmid>
    </source>
</reference>
<name>A0A0C6F986_9HYPH</name>